<feature type="compositionally biased region" description="Basic and acidic residues" evidence="1">
    <location>
        <begin position="102"/>
        <end position="114"/>
    </location>
</feature>
<dbReference type="EMBL" id="KB822721">
    <property type="protein sequence ID" value="ETN39225.1"/>
    <property type="molecule type" value="Genomic_DNA"/>
</dbReference>
<gene>
    <name evidence="2" type="ORF">HMPREF1541_05448</name>
</gene>
<dbReference type="AlphaFoldDB" id="W2RSD1"/>
<dbReference type="GeneID" id="19972787"/>
<protein>
    <submittedName>
        <fullName evidence="2">Uncharacterized protein</fullName>
    </submittedName>
</protein>
<name>W2RSD1_CYPE1</name>
<evidence type="ECO:0000313" key="2">
    <source>
        <dbReference type="EMBL" id="ETN39225.1"/>
    </source>
</evidence>
<evidence type="ECO:0000256" key="1">
    <source>
        <dbReference type="SAM" id="MobiDB-lite"/>
    </source>
</evidence>
<keyword evidence="3" id="KW-1185">Reference proteome</keyword>
<feature type="region of interest" description="Disordered" evidence="1">
    <location>
        <begin position="1"/>
        <end position="66"/>
    </location>
</feature>
<dbReference type="STRING" id="1220924.W2RSD1"/>
<dbReference type="InParanoid" id="W2RSD1"/>
<feature type="region of interest" description="Disordered" evidence="1">
    <location>
        <begin position="87"/>
        <end position="126"/>
    </location>
</feature>
<dbReference type="Proteomes" id="UP000030752">
    <property type="component" value="Unassembled WGS sequence"/>
</dbReference>
<reference evidence="2 3" key="1">
    <citation type="submission" date="2013-03" db="EMBL/GenBank/DDBJ databases">
        <title>The Genome Sequence of Phialophora europaea CBS 101466.</title>
        <authorList>
            <consortium name="The Broad Institute Genomics Platform"/>
            <person name="Cuomo C."/>
            <person name="de Hoog S."/>
            <person name="Gorbushina A."/>
            <person name="Walker B."/>
            <person name="Young S.K."/>
            <person name="Zeng Q."/>
            <person name="Gargeya S."/>
            <person name="Fitzgerald M."/>
            <person name="Haas B."/>
            <person name="Abouelleil A."/>
            <person name="Allen A.W."/>
            <person name="Alvarado L."/>
            <person name="Arachchi H.M."/>
            <person name="Berlin A.M."/>
            <person name="Chapman S.B."/>
            <person name="Gainer-Dewar J."/>
            <person name="Goldberg J."/>
            <person name="Griggs A."/>
            <person name="Gujja S."/>
            <person name="Hansen M."/>
            <person name="Howarth C."/>
            <person name="Imamovic A."/>
            <person name="Ireland A."/>
            <person name="Larimer J."/>
            <person name="McCowan C."/>
            <person name="Murphy C."/>
            <person name="Pearson M."/>
            <person name="Poon T.W."/>
            <person name="Priest M."/>
            <person name="Roberts A."/>
            <person name="Saif S."/>
            <person name="Shea T."/>
            <person name="Sisk P."/>
            <person name="Sykes S."/>
            <person name="Wortman J."/>
            <person name="Nusbaum C."/>
            <person name="Birren B."/>
        </authorList>
    </citation>
    <scope>NUCLEOTIDE SEQUENCE [LARGE SCALE GENOMIC DNA]</scope>
    <source>
        <strain evidence="2 3">CBS 101466</strain>
    </source>
</reference>
<dbReference type="VEuPathDB" id="FungiDB:HMPREF1541_05448"/>
<dbReference type="OrthoDB" id="3902208at2759"/>
<dbReference type="eggNOG" id="ENOG502R13M">
    <property type="taxonomic scope" value="Eukaryota"/>
</dbReference>
<dbReference type="HOGENOM" id="CLU_152677_0_0_1"/>
<evidence type="ECO:0000313" key="3">
    <source>
        <dbReference type="Proteomes" id="UP000030752"/>
    </source>
</evidence>
<accession>W2RSD1</accession>
<sequence>MSDKEESQPQEQGQEQEQEQSKGEGGSWYSKPEGYGNAAGDKVESVLSPVGKPLGKGLETAGKPIGGLVEPIVGGISKAGETFGNEMSIGFGNKEGGPAKQQEAEAAKMKEPLGGKEQTGDNPLGL</sequence>
<organism evidence="2 3">
    <name type="scientific">Cyphellophora europaea (strain CBS 101466)</name>
    <name type="common">Phialophora europaea</name>
    <dbReference type="NCBI Taxonomy" id="1220924"/>
    <lineage>
        <taxon>Eukaryota</taxon>
        <taxon>Fungi</taxon>
        <taxon>Dikarya</taxon>
        <taxon>Ascomycota</taxon>
        <taxon>Pezizomycotina</taxon>
        <taxon>Eurotiomycetes</taxon>
        <taxon>Chaetothyriomycetidae</taxon>
        <taxon>Chaetothyriales</taxon>
        <taxon>Cyphellophoraceae</taxon>
        <taxon>Cyphellophora</taxon>
    </lineage>
</organism>
<dbReference type="RefSeq" id="XP_008718010.1">
    <property type="nucleotide sequence ID" value="XM_008719788.1"/>
</dbReference>
<proteinExistence type="predicted"/>